<proteinExistence type="predicted"/>
<feature type="region of interest" description="Disordered" evidence="1">
    <location>
        <begin position="134"/>
        <end position="161"/>
    </location>
</feature>
<accession>A0A1I7SM06</accession>
<organism evidence="2 3">
    <name type="scientific">Bursaphelenchus xylophilus</name>
    <name type="common">Pinewood nematode worm</name>
    <name type="synonym">Aphelenchoides xylophilus</name>
    <dbReference type="NCBI Taxonomy" id="6326"/>
    <lineage>
        <taxon>Eukaryota</taxon>
        <taxon>Metazoa</taxon>
        <taxon>Ecdysozoa</taxon>
        <taxon>Nematoda</taxon>
        <taxon>Chromadorea</taxon>
        <taxon>Rhabditida</taxon>
        <taxon>Tylenchina</taxon>
        <taxon>Tylenchomorpha</taxon>
        <taxon>Aphelenchoidea</taxon>
        <taxon>Aphelenchoididae</taxon>
        <taxon>Bursaphelenchus</taxon>
    </lineage>
</organism>
<dbReference type="AlphaFoldDB" id="A0A1I7SM06"/>
<dbReference type="Proteomes" id="UP000095284">
    <property type="component" value="Unplaced"/>
</dbReference>
<reference evidence="3" key="1">
    <citation type="submission" date="2016-11" db="UniProtKB">
        <authorList>
            <consortium name="WormBaseParasite"/>
        </authorList>
    </citation>
    <scope>IDENTIFICATION</scope>
</reference>
<feature type="compositionally biased region" description="Basic and acidic residues" evidence="1">
    <location>
        <begin position="136"/>
        <end position="145"/>
    </location>
</feature>
<evidence type="ECO:0000313" key="3">
    <source>
        <dbReference type="WBParaSite" id="BXY_1408900.1"/>
    </source>
</evidence>
<evidence type="ECO:0000256" key="1">
    <source>
        <dbReference type="SAM" id="MobiDB-lite"/>
    </source>
</evidence>
<name>A0A1I7SM06_BURXY</name>
<sequence length="161" mass="18619">MRLFRWRRLGCLFNRDQGRALCRRRRKLMSLLMTMLVSLSRTHRVRTSEIEAEWRRVWPSRERGKGILLPVLDFTLIFIHSLAPDLPLFETPLRPKKKSVAMRSARLLGPQQHKSIAFKSQACGPVLTTNAADSRSLLRRDDNKRPVLSHPLSQPIDKGSV</sequence>
<protein>
    <submittedName>
        <fullName evidence="3">Secreted protein</fullName>
    </submittedName>
</protein>
<dbReference type="WBParaSite" id="BXY_1408900.1">
    <property type="protein sequence ID" value="BXY_1408900.1"/>
    <property type="gene ID" value="BXY_1408900"/>
</dbReference>
<evidence type="ECO:0000313" key="2">
    <source>
        <dbReference type="Proteomes" id="UP000095284"/>
    </source>
</evidence>